<gene>
    <name evidence="1" type="ORF">K0M31_001876</name>
</gene>
<sequence length="98" mass="11519">MRGNSRPGKSHANDRSYSDKQIRCYRCNRPRYIQQYCRLEKIHFRRGDSSHLVARQTSLEDKADYFSFSVEVMAMHTQKQHSSNGCINGYWTASVHTM</sequence>
<evidence type="ECO:0000313" key="2">
    <source>
        <dbReference type="Proteomes" id="UP001177670"/>
    </source>
</evidence>
<protein>
    <submittedName>
        <fullName evidence="1">Uncharacterized protein</fullName>
    </submittedName>
</protein>
<comment type="caution">
    <text evidence="1">The sequence shown here is derived from an EMBL/GenBank/DDBJ whole genome shotgun (WGS) entry which is preliminary data.</text>
</comment>
<proteinExistence type="predicted"/>
<dbReference type="AlphaFoldDB" id="A0AA40GH71"/>
<organism evidence="1 2">
    <name type="scientific">Melipona bicolor</name>
    <dbReference type="NCBI Taxonomy" id="60889"/>
    <lineage>
        <taxon>Eukaryota</taxon>
        <taxon>Metazoa</taxon>
        <taxon>Ecdysozoa</taxon>
        <taxon>Arthropoda</taxon>
        <taxon>Hexapoda</taxon>
        <taxon>Insecta</taxon>
        <taxon>Pterygota</taxon>
        <taxon>Neoptera</taxon>
        <taxon>Endopterygota</taxon>
        <taxon>Hymenoptera</taxon>
        <taxon>Apocrita</taxon>
        <taxon>Aculeata</taxon>
        <taxon>Apoidea</taxon>
        <taxon>Anthophila</taxon>
        <taxon>Apidae</taxon>
        <taxon>Melipona</taxon>
    </lineage>
</organism>
<name>A0AA40GH71_9HYME</name>
<keyword evidence="2" id="KW-1185">Reference proteome</keyword>
<reference evidence="1" key="1">
    <citation type="submission" date="2021-10" db="EMBL/GenBank/DDBJ databases">
        <title>Melipona bicolor Genome sequencing and assembly.</title>
        <authorList>
            <person name="Araujo N.S."/>
            <person name="Arias M.C."/>
        </authorList>
    </citation>
    <scope>NUCLEOTIDE SEQUENCE</scope>
    <source>
        <strain evidence="1">USP_2M_L1-L4_2017</strain>
        <tissue evidence="1">Whole body</tissue>
    </source>
</reference>
<accession>A0AA40GH71</accession>
<dbReference type="Proteomes" id="UP001177670">
    <property type="component" value="Unassembled WGS sequence"/>
</dbReference>
<evidence type="ECO:0000313" key="1">
    <source>
        <dbReference type="EMBL" id="KAK1137364.1"/>
    </source>
</evidence>
<dbReference type="EMBL" id="JAHYIQ010000001">
    <property type="protein sequence ID" value="KAK1137364.1"/>
    <property type="molecule type" value="Genomic_DNA"/>
</dbReference>